<reference evidence="2" key="1">
    <citation type="journal article" date="2022" name="bioRxiv">
        <title>Sequencing and chromosome-scale assembly of the giantPleurodeles waltlgenome.</title>
        <authorList>
            <person name="Brown T."/>
            <person name="Elewa A."/>
            <person name="Iarovenko S."/>
            <person name="Subramanian E."/>
            <person name="Araus A.J."/>
            <person name="Petzold A."/>
            <person name="Susuki M."/>
            <person name="Suzuki K.-i.T."/>
            <person name="Hayashi T."/>
            <person name="Toyoda A."/>
            <person name="Oliveira C."/>
            <person name="Osipova E."/>
            <person name="Leigh N.D."/>
            <person name="Simon A."/>
            <person name="Yun M.H."/>
        </authorList>
    </citation>
    <scope>NUCLEOTIDE SEQUENCE</scope>
    <source>
        <strain evidence="2">20211129_DDA</strain>
        <tissue evidence="2">Liver</tissue>
    </source>
</reference>
<feature type="compositionally biased region" description="Polar residues" evidence="1">
    <location>
        <begin position="12"/>
        <end position="26"/>
    </location>
</feature>
<name>A0AAV7VZM7_PLEWA</name>
<feature type="region of interest" description="Disordered" evidence="1">
    <location>
        <begin position="12"/>
        <end position="34"/>
    </location>
</feature>
<keyword evidence="3" id="KW-1185">Reference proteome</keyword>
<evidence type="ECO:0000313" key="3">
    <source>
        <dbReference type="Proteomes" id="UP001066276"/>
    </source>
</evidence>
<dbReference type="EMBL" id="JANPWB010000002">
    <property type="protein sequence ID" value="KAJ1207154.1"/>
    <property type="molecule type" value="Genomic_DNA"/>
</dbReference>
<accession>A0AAV7VZM7</accession>
<dbReference type="AlphaFoldDB" id="A0AAV7VZM7"/>
<feature type="region of interest" description="Disordered" evidence="1">
    <location>
        <begin position="80"/>
        <end position="119"/>
    </location>
</feature>
<proteinExistence type="predicted"/>
<dbReference type="Proteomes" id="UP001066276">
    <property type="component" value="Chromosome 1_2"/>
</dbReference>
<evidence type="ECO:0000313" key="2">
    <source>
        <dbReference type="EMBL" id="KAJ1207154.1"/>
    </source>
</evidence>
<sequence>MFDNFSVAHLSHNGTSGPRKNYQTFTGPRRLNGGLEPFQPENRGAWYTVTAGLDSFQPVPGLLASQRILRSHWAEKSITGGLDRRYGGGVRDRAERLPTVRRRHVLHGDGTGSDTLPEV</sequence>
<gene>
    <name evidence="2" type="ORF">NDU88_002546</name>
</gene>
<evidence type="ECO:0000256" key="1">
    <source>
        <dbReference type="SAM" id="MobiDB-lite"/>
    </source>
</evidence>
<feature type="compositionally biased region" description="Basic and acidic residues" evidence="1">
    <location>
        <begin position="82"/>
        <end position="98"/>
    </location>
</feature>
<protein>
    <submittedName>
        <fullName evidence="2">Uncharacterized protein</fullName>
    </submittedName>
</protein>
<comment type="caution">
    <text evidence="2">The sequence shown here is derived from an EMBL/GenBank/DDBJ whole genome shotgun (WGS) entry which is preliminary data.</text>
</comment>
<organism evidence="2 3">
    <name type="scientific">Pleurodeles waltl</name>
    <name type="common">Iberian ribbed newt</name>
    <dbReference type="NCBI Taxonomy" id="8319"/>
    <lineage>
        <taxon>Eukaryota</taxon>
        <taxon>Metazoa</taxon>
        <taxon>Chordata</taxon>
        <taxon>Craniata</taxon>
        <taxon>Vertebrata</taxon>
        <taxon>Euteleostomi</taxon>
        <taxon>Amphibia</taxon>
        <taxon>Batrachia</taxon>
        <taxon>Caudata</taxon>
        <taxon>Salamandroidea</taxon>
        <taxon>Salamandridae</taxon>
        <taxon>Pleurodelinae</taxon>
        <taxon>Pleurodeles</taxon>
    </lineage>
</organism>